<keyword evidence="2" id="KW-1185">Reference proteome</keyword>
<dbReference type="SUPFAM" id="SSF52029">
    <property type="entry name" value="GroEL apical domain-like"/>
    <property type="match status" value="1"/>
</dbReference>
<dbReference type="GO" id="GO:0045494">
    <property type="term" value="P:photoreceptor cell maintenance"/>
    <property type="evidence" value="ECO:0007669"/>
    <property type="project" value="TreeGrafter"/>
</dbReference>
<sequence>MLRKSFIPIKESKWNECVLVAKVVASSIETLLGNGKSLKCCESSGISILTASTPKILETIDIQHPVGFIINSACQSFQKEFGCGSTTLACVIGYWAGALQDLADMGVPTTVIVGVLNEIADELENILQRSCISLRTVQDIGVDDPMFHQKVRFQDSLKSTCHVFDEYAEYSGEFCDENTAYIKDSTVNNVGLLTASVTENHVSSRTNQSFHKTEFLPHGNTTKSNWQLHLSSTYSLSKYPSVDRTSSCKDTQKAVMEDEFDCCFDGLTVSEGTPRNVGRPFSTPTSSIKPYNDNIVKALARKKPSPLLGERNFGKSNLELNNDSLLNCASISDGCGLSLKQKNANLKFSGNHNSDLSKNDSELRCMSEKLSIHRDSRNEVFASKKIPKIMDVKNVLLRSRHLTGQSTLEPSTLSQTQDCNTKCSDINRVLGGGCNKVGNRSNSMVSKGNYEHQVVQSSFDINHEPRNDETETSYLVACRRDDYWLNFLGRSLAHGKENEMSLALEILKKQFTSSEMARHEFSIQLDLISVQTVLGPPVCNSCVLEGAVVELSKENQCIVACDIDIPRRIALVQGDISYNYRHPGFNDSVQVTQTLNKDDFCNSNLNAQSKWMDRVMSLVKGLHLGVVAVHGQITSVLRDHLQALDVVVLENLSNHQLDVLSKMTETSIVPYILDLTAYDLGKPVVVRIWDSGWSSGKHSAKSDVVQTFMFGQISLWSDEQFQKLTSVVYSVALCGPLQDLVNDSELKFWNCVHRLRNAIEDQCVLPGGGDIEGICVKHLEDIRGKICAYCICLL</sequence>
<dbReference type="Pfam" id="PF00118">
    <property type="entry name" value="Cpn60_TCP1"/>
    <property type="match status" value="1"/>
</dbReference>
<dbReference type="InterPro" id="IPR027413">
    <property type="entry name" value="GROEL-like_equatorial_sf"/>
</dbReference>
<comment type="caution">
    <text evidence="1">The sequence shown here is derived from an EMBL/GenBank/DDBJ whole genome shotgun (WGS) entry which is preliminary data.</text>
</comment>
<dbReference type="Proteomes" id="UP001152795">
    <property type="component" value="Unassembled WGS sequence"/>
</dbReference>
<organism evidence="1 2">
    <name type="scientific">Paramuricea clavata</name>
    <name type="common">Red gorgonian</name>
    <name type="synonym">Violescent sea-whip</name>
    <dbReference type="NCBI Taxonomy" id="317549"/>
    <lineage>
        <taxon>Eukaryota</taxon>
        <taxon>Metazoa</taxon>
        <taxon>Cnidaria</taxon>
        <taxon>Anthozoa</taxon>
        <taxon>Octocorallia</taxon>
        <taxon>Malacalcyonacea</taxon>
        <taxon>Plexauridae</taxon>
        <taxon>Paramuricea</taxon>
    </lineage>
</organism>
<proteinExistence type="predicted"/>
<dbReference type="PANTHER" id="PTHR46883">
    <property type="entry name" value="BARDET-BIEDL SYNDROME 12 PROTEIN"/>
    <property type="match status" value="1"/>
</dbReference>
<dbReference type="EMBL" id="CACRXK020003520">
    <property type="protein sequence ID" value="CAB3999117.1"/>
    <property type="molecule type" value="Genomic_DNA"/>
</dbReference>
<dbReference type="PANTHER" id="PTHR46883:SF1">
    <property type="entry name" value="BARDET-BIEDL SYNDROME 12 PROTEIN"/>
    <property type="match status" value="1"/>
</dbReference>
<dbReference type="Gene3D" id="3.50.7.10">
    <property type="entry name" value="GroEL"/>
    <property type="match status" value="1"/>
</dbReference>
<accession>A0A6S7H839</accession>
<dbReference type="InterPro" id="IPR042984">
    <property type="entry name" value="BBS12"/>
</dbReference>
<protein>
    <submittedName>
        <fullName evidence="1">Bardet-Biedl syndrome 12</fullName>
    </submittedName>
</protein>
<dbReference type="InterPro" id="IPR027410">
    <property type="entry name" value="TCP-1-like_intermed_sf"/>
</dbReference>
<evidence type="ECO:0000313" key="2">
    <source>
        <dbReference type="Proteomes" id="UP001152795"/>
    </source>
</evidence>
<gene>
    <name evidence="1" type="ORF">PACLA_8A080968</name>
</gene>
<dbReference type="AlphaFoldDB" id="A0A6S7H839"/>
<name>A0A6S7H839_PARCT</name>
<dbReference type="Gene3D" id="3.30.260.10">
    <property type="entry name" value="TCP-1-like chaperonin intermediate domain"/>
    <property type="match status" value="1"/>
</dbReference>
<dbReference type="GO" id="GO:0051131">
    <property type="term" value="P:chaperone-mediated protein complex assembly"/>
    <property type="evidence" value="ECO:0007669"/>
    <property type="project" value="InterPro"/>
</dbReference>
<dbReference type="Gene3D" id="1.10.560.10">
    <property type="entry name" value="GroEL-like equatorial domain"/>
    <property type="match status" value="2"/>
</dbReference>
<evidence type="ECO:0000313" key="1">
    <source>
        <dbReference type="EMBL" id="CAB3999117.1"/>
    </source>
</evidence>
<dbReference type="OrthoDB" id="10037098at2759"/>
<dbReference type="SUPFAM" id="SSF48592">
    <property type="entry name" value="GroEL equatorial domain-like"/>
    <property type="match status" value="1"/>
</dbReference>
<dbReference type="InterPro" id="IPR002423">
    <property type="entry name" value="Cpn60/GroEL/TCP-1"/>
</dbReference>
<dbReference type="GO" id="GO:0005524">
    <property type="term" value="F:ATP binding"/>
    <property type="evidence" value="ECO:0007669"/>
    <property type="project" value="InterPro"/>
</dbReference>
<reference evidence="1" key="1">
    <citation type="submission" date="2020-04" db="EMBL/GenBank/DDBJ databases">
        <authorList>
            <person name="Alioto T."/>
            <person name="Alioto T."/>
            <person name="Gomez Garrido J."/>
        </authorList>
    </citation>
    <scope>NUCLEOTIDE SEQUENCE</scope>
    <source>
        <strain evidence="1">A484AB</strain>
    </source>
</reference>
<dbReference type="InterPro" id="IPR027409">
    <property type="entry name" value="GroEL-like_apical_dom_sf"/>
</dbReference>